<dbReference type="GO" id="GO:0006508">
    <property type="term" value="P:proteolysis"/>
    <property type="evidence" value="ECO:0007669"/>
    <property type="project" value="UniProtKB-KW"/>
</dbReference>
<dbReference type="Gene3D" id="1.25.40.10">
    <property type="entry name" value="Tetratricopeptide repeat domain"/>
    <property type="match status" value="3"/>
</dbReference>
<evidence type="ECO:0000256" key="2">
    <source>
        <dbReference type="ARBA" id="ARBA00022803"/>
    </source>
</evidence>
<dbReference type="SMART" id="SM00028">
    <property type="entry name" value="TPR"/>
    <property type="match status" value="8"/>
</dbReference>
<keyword evidence="4" id="KW-0732">Signal</keyword>
<accession>A0A433SDP5</accession>
<keyword evidence="5" id="KW-0378">Hydrolase</keyword>
<dbReference type="PANTHER" id="PTHR44227:SF3">
    <property type="entry name" value="PROTEIN O-MANNOSYL-TRANSFERASE TMTC4"/>
    <property type="match status" value="1"/>
</dbReference>
<evidence type="ECO:0000256" key="1">
    <source>
        <dbReference type="ARBA" id="ARBA00022737"/>
    </source>
</evidence>
<evidence type="ECO:0000256" key="3">
    <source>
        <dbReference type="PROSITE-ProRule" id="PRU00339"/>
    </source>
</evidence>
<dbReference type="AlphaFoldDB" id="A0A433SDP5"/>
<evidence type="ECO:0000313" key="6">
    <source>
        <dbReference type="Proteomes" id="UP000286947"/>
    </source>
</evidence>
<feature type="repeat" description="TPR" evidence="3">
    <location>
        <begin position="511"/>
        <end position="544"/>
    </location>
</feature>
<dbReference type="SUPFAM" id="SSF48452">
    <property type="entry name" value="TPR-like"/>
    <property type="match status" value="3"/>
</dbReference>
<reference evidence="5 6" key="1">
    <citation type="submission" date="2018-01" db="EMBL/GenBank/DDBJ databases">
        <title>Saezia sanguinis gen. nov., sp. nov., in the order Burkholderiales isolated from human blood.</title>
        <authorList>
            <person name="Medina-Pascual M.J."/>
            <person name="Valdezate S."/>
            <person name="Monzon S."/>
            <person name="Cuesta I."/>
            <person name="Carrasco G."/>
            <person name="Villalon P."/>
            <person name="Saez-Nieto J.A."/>
        </authorList>
    </citation>
    <scope>NUCLEOTIDE SEQUENCE [LARGE SCALE GENOMIC DNA]</scope>
    <source>
        <strain evidence="5 6">CNM695-12</strain>
    </source>
</reference>
<keyword evidence="2 3" id="KW-0802">TPR repeat</keyword>
<sequence length="800" mass="89310" precursor="true">MQKYSLRSFTASVLTALLVAFPLTACVAQNPRAQHSAPPETAGGNSTLPGSSSLDARLLYQLMTAELNYIDGNLNDAYILILKSAQQSGDPQLYERAVNIALQAKVTGSALTAAQEWKKADPTSRDANRYILDILISMQRYGQITDAAQSMIRLTSDEERPRFIAALGQYLAPHAKEIEPRYQSILSPWLSGTNSEEAMAAWVSLSIMKLSVSKLDEAYAAIEQAHTLAPEAPEPILAAVSLIDSSVPQAEELVQAYLKNESADQQVRLAYIQTLLHQQRINQGIQQLEIAVKNPDTPAIAWFILGSLQIETKHTQEGMKNLQVYLEKTASDASAEAQNNRERSYLELAQAEADLGRLPAAQKWIDQINDPEIKIPALKAYIGLLAQDGQYNEAFKAAAGLPTRTPQESVQKTLLQAQILMQAKRWRQAYDLLDKASVTPDADLLYLQAMAAERIGHFPRMESLLHQVIALNPSYAHAYNALGYTLADRNERLPEARELVEKALELDPGNAMMMDSLGWVEFREGQVEKALETLQQAFNEYPDSEVAAHLGEVQWVLGMRDEAMTTWKLAWLDTPDSDVLQQTFKRLRITQRMLNDFTLPPDAVLPRSLPDSDAAAHQSAIYIESLIAKGEWQKLYDLLSPMTQKAEIPALMQLQAVAADQLDNMAEAEKLLRRVMILDPENAMAYNDLGYMLTNRGIRLQEAKELIEKAYALQPDSAPILDSMGWIEFKLGNLSKALEWLQNAYDLDPSIAEIGVHLGEVLWHSGRQAEAMLIWRDVQQQYPDDPDLKETLERLKVTLP</sequence>
<gene>
    <name evidence="5" type="primary">bepA_2</name>
    <name evidence="5" type="ORF">CUZ56_01639</name>
</gene>
<feature type="repeat" description="TPR" evidence="3">
    <location>
        <begin position="718"/>
        <end position="751"/>
    </location>
</feature>
<dbReference type="InterPro" id="IPR011990">
    <property type="entry name" value="TPR-like_helical_dom_sf"/>
</dbReference>
<comment type="caution">
    <text evidence="5">The sequence shown here is derived from an EMBL/GenBank/DDBJ whole genome shotgun (WGS) entry which is preliminary data.</text>
</comment>
<protein>
    <submittedName>
        <fullName evidence="5">Beta-barrel assembly-enhancing protease</fullName>
        <ecNumber evidence="5">3.4.-.-</ecNumber>
    </submittedName>
</protein>
<evidence type="ECO:0000256" key="4">
    <source>
        <dbReference type="SAM" id="SignalP"/>
    </source>
</evidence>
<feature type="chain" id="PRO_5019032105" evidence="4">
    <location>
        <begin position="26"/>
        <end position="800"/>
    </location>
</feature>
<dbReference type="Pfam" id="PF13174">
    <property type="entry name" value="TPR_6"/>
    <property type="match status" value="1"/>
</dbReference>
<dbReference type="EMBL" id="PQSP01000003">
    <property type="protein sequence ID" value="RUS66845.1"/>
    <property type="molecule type" value="Genomic_DNA"/>
</dbReference>
<dbReference type="OrthoDB" id="9766710at2"/>
<dbReference type="PROSITE" id="PS50005">
    <property type="entry name" value="TPR"/>
    <property type="match status" value="2"/>
</dbReference>
<name>A0A433SDP5_9BURK</name>
<dbReference type="Pfam" id="PF13432">
    <property type="entry name" value="TPR_16"/>
    <property type="match status" value="3"/>
</dbReference>
<keyword evidence="6" id="KW-1185">Reference proteome</keyword>
<keyword evidence="1" id="KW-0677">Repeat</keyword>
<evidence type="ECO:0000313" key="5">
    <source>
        <dbReference type="EMBL" id="RUS66845.1"/>
    </source>
</evidence>
<dbReference type="PANTHER" id="PTHR44227">
    <property type="match status" value="1"/>
</dbReference>
<dbReference type="InterPro" id="IPR019734">
    <property type="entry name" value="TPR_rpt"/>
</dbReference>
<dbReference type="GO" id="GO:0008233">
    <property type="term" value="F:peptidase activity"/>
    <property type="evidence" value="ECO:0007669"/>
    <property type="project" value="UniProtKB-KW"/>
</dbReference>
<proteinExistence type="predicted"/>
<dbReference type="InterPro" id="IPR052346">
    <property type="entry name" value="O-mannosyl-transferase_TMTC"/>
</dbReference>
<organism evidence="5 6">
    <name type="scientific">Saezia sanguinis</name>
    <dbReference type="NCBI Taxonomy" id="1965230"/>
    <lineage>
        <taxon>Bacteria</taxon>
        <taxon>Pseudomonadati</taxon>
        <taxon>Pseudomonadota</taxon>
        <taxon>Betaproteobacteria</taxon>
        <taxon>Burkholderiales</taxon>
        <taxon>Saeziaceae</taxon>
        <taxon>Saezia</taxon>
    </lineage>
</organism>
<dbReference type="EC" id="3.4.-.-" evidence="5"/>
<keyword evidence="5" id="KW-0645">Protease</keyword>
<feature type="signal peptide" evidence="4">
    <location>
        <begin position="1"/>
        <end position="25"/>
    </location>
</feature>
<dbReference type="Proteomes" id="UP000286947">
    <property type="component" value="Unassembled WGS sequence"/>
</dbReference>